<protein>
    <submittedName>
        <fullName evidence="2">Uncharacterized protein</fullName>
    </submittedName>
</protein>
<dbReference type="RefSeq" id="WP_153981907.1">
    <property type="nucleotide sequence ID" value="NZ_BAAANZ010000003.1"/>
</dbReference>
<dbReference type="OrthoDB" id="2594539at2"/>
<keyword evidence="3" id="KW-1185">Reference proteome</keyword>
<evidence type="ECO:0000256" key="1">
    <source>
        <dbReference type="SAM" id="MobiDB-lite"/>
    </source>
</evidence>
<dbReference type="EMBL" id="JACHBS010000001">
    <property type="protein sequence ID" value="MBB5618707.1"/>
    <property type="molecule type" value="Genomic_DNA"/>
</dbReference>
<reference evidence="2 3" key="1">
    <citation type="submission" date="2020-08" db="EMBL/GenBank/DDBJ databases">
        <title>Sequencing the genomes of 1000 actinobacteria strains.</title>
        <authorList>
            <person name="Klenk H.-P."/>
        </authorList>
    </citation>
    <scope>NUCLEOTIDE SEQUENCE [LARGE SCALE GENOMIC DNA]</scope>
    <source>
        <strain evidence="2 3">DSM 23889</strain>
    </source>
</reference>
<name>A0A840XPG4_9MICO</name>
<evidence type="ECO:0000313" key="3">
    <source>
        <dbReference type="Proteomes" id="UP000552883"/>
    </source>
</evidence>
<feature type="region of interest" description="Disordered" evidence="1">
    <location>
        <begin position="1"/>
        <end position="21"/>
    </location>
</feature>
<dbReference type="Proteomes" id="UP000552883">
    <property type="component" value="Unassembled WGS sequence"/>
</dbReference>
<organism evidence="2 3">
    <name type="scientific">Microcella frigidaquae</name>
    <dbReference type="NCBI Taxonomy" id="424758"/>
    <lineage>
        <taxon>Bacteria</taxon>
        <taxon>Bacillati</taxon>
        <taxon>Actinomycetota</taxon>
        <taxon>Actinomycetes</taxon>
        <taxon>Micrococcales</taxon>
        <taxon>Microbacteriaceae</taxon>
        <taxon>Microcella</taxon>
    </lineage>
</organism>
<accession>A0A840XPG4</accession>
<proteinExistence type="predicted"/>
<gene>
    <name evidence="2" type="ORF">BJ959_002203</name>
</gene>
<comment type="caution">
    <text evidence="2">The sequence shown here is derived from an EMBL/GenBank/DDBJ whole genome shotgun (WGS) entry which is preliminary data.</text>
</comment>
<sequence>MLRRPIDPALHPEVPGPGRPAPPGYEFAGFRRFELVLRQLGGIASRRELLAATDGDETSFWFALHYGYLDRVRTGWYAAATVPPDARAAWAAGGPLACVSALVHHGVLDPADHRIDGTLHIALGRGGHRFVTDRPVVAHWGDEDRASGTRIAVSLETALRQARWCASAHQ</sequence>
<dbReference type="AlphaFoldDB" id="A0A840XPG4"/>
<evidence type="ECO:0000313" key="2">
    <source>
        <dbReference type="EMBL" id="MBB5618707.1"/>
    </source>
</evidence>